<dbReference type="AlphaFoldDB" id="A0A1G7FRD7"/>
<sequence>MNTEIMKKGILLALATVLFTACQEKAATRYTQQSPEIETVKNLIKNYNNKVYETSVFADTSKTYFNTKDNPILSSKAVDYHKANDANYASRGFLPEDQEYEMVVTDDGETWVNCWLDWKGTLATNNKEITFPVHLTYQFVDGKIVREVGLWDPTEVVLALQEIEAKNNRSADEKAIQTTIDNVTNAWNTNDKDLMYANMIGNIIRTANGAVIAKKQSEYGDFMDIYHGAFPDFKVTLDNMKIDGNTAYLNWTCTGTNKGEFMGNAPTDKKIETHGFSIWKFGPEGKASREDAFYDNLVVYQQLGYSMPTPKE</sequence>
<dbReference type="GO" id="GO:0030638">
    <property type="term" value="P:polyketide metabolic process"/>
    <property type="evidence" value="ECO:0007669"/>
    <property type="project" value="InterPro"/>
</dbReference>
<dbReference type="EMBL" id="FNAO01000007">
    <property type="protein sequence ID" value="SDE78496.1"/>
    <property type="molecule type" value="Genomic_DNA"/>
</dbReference>
<dbReference type="Gene3D" id="3.10.450.50">
    <property type="match status" value="2"/>
</dbReference>
<name>A0A1G7FRD7_9FLAO</name>
<evidence type="ECO:0000313" key="2">
    <source>
        <dbReference type="EMBL" id="SDE78496.1"/>
    </source>
</evidence>
<dbReference type="SUPFAM" id="SSF54427">
    <property type="entry name" value="NTF2-like"/>
    <property type="match status" value="2"/>
</dbReference>
<dbReference type="PROSITE" id="PS51257">
    <property type="entry name" value="PROKAR_LIPOPROTEIN"/>
    <property type="match status" value="1"/>
</dbReference>
<dbReference type="PANTHER" id="PTHR38436:SF1">
    <property type="entry name" value="ESTER CYCLASE"/>
    <property type="match status" value="1"/>
</dbReference>
<organism evidence="2 3">
    <name type="scientific">Pricia antarctica</name>
    <dbReference type="NCBI Taxonomy" id="641691"/>
    <lineage>
        <taxon>Bacteria</taxon>
        <taxon>Pseudomonadati</taxon>
        <taxon>Bacteroidota</taxon>
        <taxon>Flavobacteriia</taxon>
        <taxon>Flavobacteriales</taxon>
        <taxon>Flavobacteriaceae</taxon>
        <taxon>Pricia</taxon>
    </lineage>
</organism>
<dbReference type="RefSeq" id="WP_091870723.1">
    <property type="nucleotide sequence ID" value="NZ_FNAO01000007.1"/>
</dbReference>
<evidence type="ECO:0000256" key="1">
    <source>
        <dbReference type="SAM" id="SignalP"/>
    </source>
</evidence>
<evidence type="ECO:0000313" key="3">
    <source>
        <dbReference type="Proteomes" id="UP000199109"/>
    </source>
</evidence>
<dbReference type="InterPro" id="IPR009959">
    <property type="entry name" value="Cyclase_SnoaL-like"/>
</dbReference>
<feature type="chain" id="PRO_5011494950" evidence="1">
    <location>
        <begin position="27"/>
        <end position="312"/>
    </location>
</feature>
<proteinExistence type="predicted"/>
<dbReference type="STRING" id="641691.SAMN05421636_107245"/>
<feature type="signal peptide" evidence="1">
    <location>
        <begin position="1"/>
        <end position="26"/>
    </location>
</feature>
<reference evidence="2 3" key="1">
    <citation type="submission" date="2016-10" db="EMBL/GenBank/DDBJ databases">
        <authorList>
            <person name="de Groot N.N."/>
        </authorList>
    </citation>
    <scope>NUCLEOTIDE SEQUENCE [LARGE SCALE GENOMIC DNA]</scope>
    <source>
        <strain evidence="2 3">DSM 23421</strain>
    </source>
</reference>
<dbReference type="Proteomes" id="UP000199109">
    <property type="component" value="Unassembled WGS sequence"/>
</dbReference>
<keyword evidence="1" id="KW-0732">Signal</keyword>
<dbReference type="Pfam" id="PF07366">
    <property type="entry name" value="SnoaL"/>
    <property type="match status" value="1"/>
</dbReference>
<dbReference type="PANTHER" id="PTHR38436">
    <property type="entry name" value="POLYKETIDE CYCLASE SNOAL-LIKE DOMAIN"/>
    <property type="match status" value="1"/>
</dbReference>
<dbReference type="InterPro" id="IPR032710">
    <property type="entry name" value="NTF2-like_dom_sf"/>
</dbReference>
<gene>
    <name evidence="2" type="ORF">SAMN05421636_107245</name>
</gene>
<keyword evidence="3" id="KW-1185">Reference proteome</keyword>
<dbReference type="OrthoDB" id="824753at2"/>
<accession>A0A1G7FRD7</accession>
<protein>
    <submittedName>
        <fullName evidence="2">SnoaL-like polyketide cyclase</fullName>
    </submittedName>
</protein>